<feature type="domain" description="SWIM-type" evidence="8">
    <location>
        <begin position="190"/>
        <end position="228"/>
    </location>
</feature>
<comment type="function">
    <text evidence="6">Putative transcription activator involved in regulating light control of development.</text>
</comment>
<keyword evidence="4 6" id="KW-0862">Zinc</keyword>
<evidence type="ECO:0000256" key="6">
    <source>
        <dbReference type="RuleBase" id="RU367018"/>
    </source>
</evidence>
<proteinExistence type="inferred from homology"/>
<gene>
    <name evidence="9" type="ORF">ACH5RR_040694</name>
</gene>
<evidence type="ECO:0000313" key="9">
    <source>
        <dbReference type="EMBL" id="KAL3497962.1"/>
    </source>
</evidence>
<evidence type="ECO:0000256" key="4">
    <source>
        <dbReference type="ARBA" id="ARBA00022833"/>
    </source>
</evidence>
<dbReference type="AlphaFoldDB" id="A0ABD2XUI7"/>
<evidence type="ECO:0000256" key="7">
    <source>
        <dbReference type="SAM" id="MobiDB-lite"/>
    </source>
</evidence>
<keyword evidence="10" id="KW-1185">Reference proteome</keyword>
<feature type="compositionally biased region" description="Basic and acidic residues" evidence="7">
    <location>
        <begin position="338"/>
        <end position="353"/>
    </location>
</feature>
<feature type="region of interest" description="Disordered" evidence="7">
    <location>
        <begin position="311"/>
        <end position="353"/>
    </location>
</feature>
<keyword evidence="3 5" id="KW-0863">Zinc-finger</keyword>
<comment type="similarity">
    <text evidence="1 6">Belongs to the FHY3/FAR1 family.</text>
</comment>
<dbReference type="GO" id="GO:0008270">
    <property type="term" value="F:zinc ion binding"/>
    <property type="evidence" value="ECO:0007669"/>
    <property type="project" value="UniProtKB-UniRule"/>
</dbReference>
<accession>A0ABD2XUI7</accession>
<protein>
    <recommendedName>
        <fullName evidence="6">Protein FAR1-RELATED SEQUENCE</fullName>
    </recommendedName>
</protein>
<keyword evidence="2 6" id="KW-0479">Metal-binding</keyword>
<feature type="compositionally biased region" description="Basic and acidic residues" evidence="7">
    <location>
        <begin position="314"/>
        <end position="324"/>
    </location>
</feature>
<dbReference type="EMBL" id="JBJUIK010000017">
    <property type="protein sequence ID" value="KAL3497962.1"/>
    <property type="molecule type" value="Genomic_DNA"/>
</dbReference>
<evidence type="ECO:0000256" key="1">
    <source>
        <dbReference type="ARBA" id="ARBA00005889"/>
    </source>
</evidence>
<comment type="caution">
    <text evidence="9">The sequence shown here is derived from an EMBL/GenBank/DDBJ whole genome shotgun (WGS) entry which is preliminary data.</text>
</comment>
<evidence type="ECO:0000256" key="3">
    <source>
        <dbReference type="ARBA" id="ARBA00022771"/>
    </source>
</evidence>
<organism evidence="9 10">
    <name type="scientific">Cinchona calisaya</name>
    <dbReference type="NCBI Taxonomy" id="153742"/>
    <lineage>
        <taxon>Eukaryota</taxon>
        <taxon>Viridiplantae</taxon>
        <taxon>Streptophyta</taxon>
        <taxon>Embryophyta</taxon>
        <taxon>Tracheophyta</taxon>
        <taxon>Spermatophyta</taxon>
        <taxon>Magnoliopsida</taxon>
        <taxon>eudicotyledons</taxon>
        <taxon>Gunneridae</taxon>
        <taxon>Pentapetalae</taxon>
        <taxon>asterids</taxon>
        <taxon>lamiids</taxon>
        <taxon>Gentianales</taxon>
        <taxon>Rubiaceae</taxon>
        <taxon>Cinchonoideae</taxon>
        <taxon>Cinchoneae</taxon>
        <taxon>Cinchona</taxon>
    </lineage>
</organism>
<reference evidence="9 10" key="1">
    <citation type="submission" date="2024-11" db="EMBL/GenBank/DDBJ databases">
        <title>A near-complete genome assembly of Cinchona calisaya.</title>
        <authorList>
            <person name="Lian D.C."/>
            <person name="Zhao X.W."/>
            <person name="Wei L."/>
        </authorList>
    </citation>
    <scope>NUCLEOTIDE SEQUENCE [LARGE SCALE GENOMIC DNA]</scope>
    <source>
        <tissue evidence="9">Nenye</tissue>
    </source>
</reference>
<dbReference type="PANTHER" id="PTHR31669:SF299">
    <property type="entry name" value="PROTEIN FAR1-RELATED SEQUENCE"/>
    <property type="match status" value="1"/>
</dbReference>
<dbReference type="GO" id="GO:0005634">
    <property type="term" value="C:nucleus"/>
    <property type="evidence" value="ECO:0007669"/>
    <property type="project" value="UniProtKB-SubCell"/>
</dbReference>
<dbReference type="GO" id="GO:0006355">
    <property type="term" value="P:regulation of DNA-templated transcription"/>
    <property type="evidence" value="ECO:0007669"/>
    <property type="project" value="UniProtKB-UniRule"/>
</dbReference>
<dbReference type="Proteomes" id="UP001630127">
    <property type="component" value="Unassembled WGS sequence"/>
</dbReference>
<dbReference type="InterPro" id="IPR031052">
    <property type="entry name" value="FHY3/FAR1"/>
</dbReference>
<dbReference type="PANTHER" id="PTHR31669">
    <property type="entry name" value="PROTEIN FAR1-RELATED SEQUENCE 10-RELATED"/>
    <property type="match status" value="1"/>
</dbReference>
<evidence type="ECO:0000256" key="2">
    <source>
        <dbReference type="ARBA" id="ARBA00022723"/>
    </source>
</evidence>
<evidence type="ECO:0000313" key="10">
    <source>
        <dbReference type="Proteomes" id="UP001630127"/>
    </source>
</evidence>
<comment type="subcellular location">
    <subcellularLocation>
        <location evidence="6">Nucleus</location>
    </subcellularLocation>
</comment>
<sequence length="353" mass="40354">MTLRPLEPGCDEFSGPVPCDMPSRPRKGIDDDDSNGMVSCQINWSLENGIDARGPAREWDGVGKCGFSSSSYISCNPASGSEFKYFATDFSRCIYDYEDEDDFFEGWNEMLRLLDDCRYEESIADFRGSQSTPIMTFHVQILQHAASIYTFEAFEKFKDEFCRGIDCKFEIDSESRNQVIYKITPYGKKFHHFVTYDSSKDSISCSCKKFEFASYLYSHALKILTTLNIARIPATYILKRWAKTAKIENVKVSNESSNEIESKARISFRYKELCHLSMQLVTKASESEETYQIAKYGFWKMSKQMDACCQGGKKMKEARPKDNKSVSQDVDGNPSDFDSSKVKGVKVKDRVTY</sequence>
<dbReference type="InterPro" id="IPR007527">
    <property type="entry name" value="Znf_SWIM"/>
</dbReference>
<evidence type="ECO:0000259" key="8">
    <source>
        <dbReference type="PROSITE" id="PS50966"/>
    </source>
</evidence>
<dbReference type="SMART" id="SM00575">
    <property type="entry name" value="ZnF_PMZ"/>
    <property type="match status" value="1"/>
</dbReference>
<name>A0ABD2XUI7_9GENT</name>
<keyword evidence="6" id="KW-0539">Nucleus</keyword>
<dbReference type="PROSITE" id="PS50966">
    <property type="entry name" value="ZF_SWIM"/>
    <property type="match status" value="1"/>
</dbReference>
<evidence type="ECO:0000256" key="5">
    <source>
        <dbReference type="PROSITE-ProRule" id="PRU00325"/>
    </source>
</evidence>
<dbReference type="InterPro" id="IPR006564">
    <property type="entry name" value="Znf_PMZ"/>
</dbReference>